<keyword evidence="4" id="KW-1185">Reference proteome</keyword>
<evidence type="ECO:0000256" key="1">
    <source>
        <dbReference type="SAM" id="Phobius"/>
    </source>
</evidence>
<keyword evidence="1" id="KW-0472">Membrane</keyword>
<feature type="domain" description="VTT" evidence="2">
    <location>
        <begin position="25"/>
        <end position="139"/>
    </location>
</feature>
<feature type="transmembrane region" description="Helical" evidence="1">
    <location>
        <begin position="154"/>
        <end position="173"/>
    </location>
</feature>
<feature type="transmembrane region" description="Helical" evidence="1">
    <location>
        <begin position="12"/>
        <end position="31"/>
    </location>
</feature>
<organism evidence="3 4">
    <name type="scientific">Aliarcobacter vitoriensis</name>
    <dbReference type="NCBI Taxonomy" id="2011099"/>
    <lineage>
        <taxon>Bacteria</taxon>
        <taxon>Pseudomonadati</taxon>
        <taxon>Campylobacterota</taxon>
        <taxon>Epsilonproteobacteria</taxon>
        <taxon>Campylobacterales</taxon>
        <taxon>Arcobacteraceae</taxon>
        <taxon>Aliarcobacter</taxon>
    </lineage>
</organism>
<keyword evidence="1" id="KW-1133">Transmembrane helix</keyword>
<feature type="transmembrane region" description="Helical" evidence="1">
    <location>
        <begin position="37"/>
        <end position="59"/>
    </location>
</feature>
<dbReference type="Proteomes" id="UP000252669">
    <property type="component" value="Unassembled WGS sequence"/>
</dbReference>
<proteinExistence type="predicted"/>
<dbReference type="Pfam" id="PF09335">
    <property type="entry name" value="VTT_dom"/>
    <property type="match status" value="1"/>
</dbReference>
<dbReference type="OrthoDB" id="5372697at2"/>
<evidence type="ECO:0000313" key="3">
    <source>
        <dbReference type="EMBL" id="RBQ29023.1"/>
    </source>
</evidence>
<feature type="transmembrane region" description="Helical" evidence="1">
    <location>
        <begin position="80"/>
        <end position="101"/>
    </location>
</feature>
<dbReference type="EMBL" id="PDKB01000009">
    <property type="protein sequence ID" value="RBQ29023.1"/>
    <property type="molecule type" value="Genomic_DNA"/>
</dbReference>
<protein>
    <recommendedName>
        <fullName evidence="2">VTT domain-containing protein</fullName>
    </recommendedName>
</protein>
<name>A0A366MT45_9BACT</name>
<dbReference type="AlphaFoldDB" id="A0A366MT45"/>
<evidence type="ECO:0000259" key="2">
    <source>
        <dbReference type="Pfam" id="PF09335"/>
    </source>
</evidence>
<accession>A0A366MT45</accession>
<dbReference type="InterPro" id="IPR032816">
    <property type="entry name" value="VTT_dom"/>
</dbReference>
<dbReference type="InterPro" id="IPR051311">
    <property type="entry name" value="DedA_domain"/>
</dbReference>
<sequence>MEQFIQDWGYIALFLYSFGGGFLALAIAGAFSYAGDLNIYICVAVAGVSNFIGSQFLFYMGKYNKAYVEDMMKNHTKKIALVKVLLKKYGIFIVFIQKYIYGVKTLIPLVMGVSEYNPYKFMILNIMASILWACVIGYISFVAGEFLMSLADKFQYMGLIIVFVIIFFLISNFNKKRKKAKNSEV</sequence>
<dbReference type="GO" id="GO:0005886">
    <property type="term" value="C:plasma membrane"/>
    <property type="evidence" value="ECO:0007669"/>
    <property type="project" value="TreeGrafter"/>
</dbReference>
<dbReference type="RefSeq" id="WP_113894420.1">
    <property type="nucleotide sequence ID" value="NZ_CP182882.1"/>
</dbReference>
<evidence type="ECO:0000313" key="4">
    <source>
        <dbReference type="Proteomes" id="UP000252669"/>
    </source>
</evidence>
<reference evidence="3 4" key="1">
    <citation type="submission" date="2017-10" db="EMBL/GenBank/DDBJ databases">
        <title>Genomics of the genus Arcobacter.</title>
        <authorList>
            <person name="Perez-Cataluna A."/>
            <person name="Figueras M.J."/>
        </authorList>
    </citation>
    <scope>NUCLEOTIDE SEQUENCE [LARGE SCALE GENOMIC DNA]</scope>
    <source>
        <strain evidence="3 4">CECT 9230</strain>
    </source>
</reference>
<gene>
    <name evidence="3" type="ORF">CRU91_06530</name>
</gene>
<feature type="transmembrane region" description="Helical" evidence="1">
    <location>
        <begin position="121"/>
        <end position="142"/>
    </location>
</feature>
<dbReference type="PANTHER" id="PTHR42709">
    <property type="entry name" value="ALKALINE PHOSPHATASE LIKE PROTEIN"/>
    <property type="match status" value="1"/>
</dbReference>
<dbReference type="PANTHER" id="PTHR42709:SF2">
    <property type="entry name" value="INNER MEMBRANE PROTEIN YOHD"/>
    <property type="match status" value="1"/>
</dbReference>
<keyword evidence="1" id="KW-0812">Transmembrane</keyword>
<comment type="caution">
    <text evidence="3">The sequence shown here is derived from an EMBL/GenBank/DDBJ whole genome shotgun (WGS) entry which is preliminary data.</text>
</comment>